<sequence length="445" mass="47844">MASNQDQEHSRPETIRGDTPHIPYDFQDNEKKHTSTGVLEVAVDVPIESYIPDGGLQAWLVVLGGHTSTFAAFGFINAWGVFQEYYEQNLLREESTSKIAWIGSIQYALVFMPGLLVGRLLDQGYFRVPYTLASAGLITATFLIAQCTKYWHFLLCQGFFVGLSAGVIIILGLGVLPQWFKAKRGFVLGLIAIGASFGGVVYPIAARRLIPIVGFKWTMRILGFIHVFLLAIANLCTKRRLPPKHSQTSISLRAFTNPPFAFYCAAGFMAFLGLYTVLTYISVSAKESGIADDFAFYYVAIVNAGGALGRGILGRMGDRFGPLSVIAPSTFVAGVLTYAWPFVTSKGGLIAVGIVYGVASGGFLALLGAPTAHMGDLQENGTRLGLFLTCMSLGALAGPPISGAIKDKTGSFTLVGVWAGTAIMLSVVLFTLARYSQLRGWSGKA</sequence>
<dbReference type="EMBL" id="MU274919">
    <property type="protein sequence ID" value="KAI0087080.1"/>
    <property type="molecule type" value="Genomic_DNA"/>
</dbReference>
<proteinExistence type="predicted"/>
<accession>A0ACB8TYK7</accession>
<evidence type="ECO:0000313" key="2">
    <source>
        <dbReference type="Proteomes" id="UP001055072"/>
    </source>
</evidence>
<evidence type="ECO:0000313" key="1">
    <source>
        <dbReference type="EMBL" id="KAI0087080.1"/>
    </source>
</evidence>
<protein>
    <submittedName>
        <fullName evidence="1">MFS general substrate transporter</fullName>
    </submittedName>
</protein>
<dbReference type="Proteomes" id="UP001055072">
    <property type="component" value="Unassembled WGS sequence"/>
</dbReference>
<keyword evidence="2" id="KW-1185">Reference proteome</keyword>
<comment type="caution">
    <text evidence="1">The sequence shown here is derived from an EMBL/GenBank/DDBJ whole genome shotgun (WGS) entry which is preliminary data.</text>
</comment>
<gene>
    <name evidence="1" type="ORF">BDY19DRAFT_299415</name>
</gene>
<name>A0ACB8TYK7_9APHY</name>
<reference evidence="1" key="1">
    <citation type="journal article" date="2021" name="Environ. Microbiol.">
        <title>Gene family expansions and transcriptome signatures uncover fungal adaptations to wood decay.</title>
        <authorList>
            <person name="Hage H."/>
            <person name="Miyauchi S."/>
            <person name="Viragh M."/>
            <person name="Drula E."/>
            <person name="Min B."/>
            <person name="Chaduli D."/>
            <person name="Navarro D."/>
            <person name="Favel A."/>
            <person name="Norest M."/>
            <person name="Lesage-Meessen L."/>
            <person name="Balint B."/>
            <person name="Merenyi Z."/>
            <person name="de Eugenio L."/>
            <person name="Morin E."/>
            <person name="Martinez A.T."/>
            <person name="Baldrian P."/>
            <person name="Stursova M."/>
            <person name="Martinez M.J."/>
            <person name="Novotny C."/>
            <person name="Magnuson J.K."/>
            <person name="Spatafora J.W."/>
            <person name="Maurice S."/>
            <person name="Pangilinan J."/>
            <person name="Andreopoulos W."/>
            <person name="LaButti K."/>
            <person name="Hundley H."/>
            <person name="Na H."/>
            <person name="Kuo A."/>
            <person name="Barry K."/>
            <person name="Lipzen A."/>
            <person name="Henrissat B."/>
            <person name="Riley R."/>
            <person name="Ahrendt S."/>
            <person name="Nagy L.G."/>
            <person name="Grigoriev I.V."/>
            <person name="Martin F."/>
            <person name="Rosso M.N."/>
        </authorList>
    </citation>
    <scope>NUCLEOTIDE SEQUENCE</scope>
    <source>
        <strain evidence="1">CBS 384.51</strain>
    </source>
</reference>
<organism evidence="1 2">
    <name type="scientific">Irpex rosettiformis</name>
    <dbReference type="NCBI Taxonomy" id="378272"/>
    <lineage>
        <taxon>Eukaryota</taxon>
        <taxon>Fungi</taxon>
        <taxon>Dikarya</taxon>
        <taxon>Basidiomycota</taxon>
        <taxon>Agaricomycotina</taxon>
        <taxon>Agaricomycetes</taxon>
        <taxon>Polyporales</taxon>
        <taxon>Irpicaceae</taxon>
        <taxon>Irpex</taxon>
    </lineage>
</organism>